<dbReference type="Proteomes" id="UP000095751">
    <property type="component" value="Unassembled WGS sequence"/>
</dbReference>
<name>A0A1E7F6V6_9STRA</name>
<feature type="region of interest" description="Disordered" evidence="2">
    <location>
        <begin position="996"/>
        <end position="1032"/>
    </location>
</feature>
<reference evidence="3 4" key="1">
    <citation type="submission" date="2016-09" db="EMBL/GenBank/DDBJ databases">
        <title>Extensive genetic diversity and differential bi-allelic expression allows diatom success in the polar Southern Ocean.</title>
        <authorList>
            <consortium name="DOE Joint Genome Institute"/>
            <person name="Mock T."/>
            <person name="Otillar R.P."/>
            <person name="Strauss J."/>
            <person name="Dupont C."/>
            <person name="Frickenhaus S."/>
            <person name="Maumus F."/>
            <person name="Mcmullan M."/>
            <person name="Sanges R."/>
            <person name="Schmutz J."/>
            <person name="Toseland A."/>
            <person name="Valas R."/>
            <person name="Veluchamy A."/>
            <person name="Ward B.J."/>
            <person name="Allen A."/>
            <person name="Barry K."/>
            <person name="Falciatore A."/>
            <person name="Ferrante M."/>
            <person name="Fortunato A.E."/>
            <person name="Gloeckner G."/>
            <person name="Gruber A."/>
            <person name="Hipkin R."/>
            <person name="Janech M."/>
            <person name="Kroth P."/>
            <person name="Leese F."/>
            <person name="Lindquist E."/>
            <person name="Lyon B.R."/>
            <person name="Martin J."/>
            <person name="Mayer C."/>
            <person name="Parker M."/>
            <person name="Quesneville H."/>
            <person name="Raymond J."/>
            <person name="Uhlig C."/>
            <person name="Valentin K.U."/>
            <person name="Worden A.Z."/>
            <person name="Armbrust E.V."/>
            <person name="Bowler C."/>
            <person name="Green B."/>
            <person name="Moulton V."/>
            <person name="Van Oosterhout C."/>
            <person name="Grigoriev I."/>
        </authorList>
    </citation>
    <scope>NUCLEOTIDE SEQUENCE [LARGE SCALE GENOMIC DNA]</scope>
    <source>
        <strain evidence="3 4">CCMP1102</strain>
    </source>
</reference>
<feature type="compositionally biased region" description="Polar residues" evidence="2">
    <location>
        <begin position="1022"/>
        <end position="1032"/>
    </location>
</feature>
<feature type="region of interest" description="Disordered" evidence="2">
    <location>
        <begin position="624"/>
        <end position="644"/>
    </location>
</feature>
<feature type="compositionally biased region" description="Low complexity" evidence="2">
    <location>
        <begin position="75"/>
        <end position="87"/>
    </location>
</feature>
<evidence type="ECO:0000256" key="1">
    <source>
        <dbReference type="SAM" id="Coils"/>
    </source>
</evidence>
<feature type="coiled-coil region" evidence="1">
    <location>
        <begin position="341"/>
        <end position="397"/>
    </location>
</feature>
<evidence type="ECO:0000256" key="2">
    <source>
        <dbReference type="SAM" id="MobiDB-lite"/>
    </source>
</evidence>
<accession>A0A1E7F6V6</accession>
<gene>
    <name evidence="3" type="ORF">FRACYDRAFT_242210</name>
</gene>
<feature type="region of interest" description="Disordered" evidence="2">
    <location>
        <begin position="933"/>
        <end position="978"/>
    </location>
</feature>
<feature type="region of interest" description="Disordered" evidence="2">
    <location>
        <begin position="65"/>
        <end position="89"/>
    </location>
</feature>
<dbReference type="EMBL" id="KV784361">
    <property type="protein sequence ID" value="OEU13859.1"/>
    <property type="molecule type" value="Genomic_DNA"/>
</dbReference>
<evidence type="ECO:0000313" key="4">
    <source>
        <dbReference type="Proteomes" id="UP000095751"/>
    </source>
</evidence>
<evidence type="ECO:0000313" key="3">
    <source>
        <dbReference type="EMBL" id="OEU13859.1"/>
    </source>
</evidence>
<protein>
    <submittedName>
        <fullName evidence="3">Uncharacterized protein</fullName>
    </submittedName>
</protein>
<dbReference type="InParanoid" id="A0A1E7F6V6"/>
<sequence length="1032" mass="110077">MTIQYNNNGNNDDEEDGDELIDSWKLLPDGRIKGVISPDGDNVLTSPLKNPKRSLKEKATIRTVSGSRYSLGTPADATTASTTTSTDKNTKLRADQLGIPRATLGGGARGGVRATQPLMSSGGARGGARATQHLMSTPTTSQDRPLLGGLSAVVVGAAIGTGIISDKGLSLDKVKNIYVNPSEVLKSAKSLNLPDIKSLKAPIIPSVSLPQSSLFDTKMKDIKLPDINLPNSPKFSVPQLPDGIKNLGDGVSNAFGNALGNAGLKLPYPSSETKKITSVGQGPYRVPMPYIDQKIIQAERERNAQLEIEKKTTAEKSVATRMQNIRDEEKTRKNAELDAQTRQILQREDEAQKRAKSAEEEAVRLRDEVEKVRVAALAKEKAAAQETARLKKEAEEAISKEIVAKEEFMRKLRDAELAQLKEAQDFSVKLAEAEKSAANERFLKEDSTEKQRLAEEAASRQAMATAEVRKASIGAKAARKTTYASPSLSTYEAWQEEQRAQYETRVGEAAVGFRHTGGASTLRPASTMIVSDDKLSTFQKWQQTVSAQKVASMSSGTVTAASVTGAPAPVVNQLISGTTELSKASTTLIGKENDIYYIAAASVAMVVGTVGLNWQENDEQQSKVEETYSGTPPIQPPIQPPRPNVQVDQEYATSATMAIDAQPYLEGLAFVTDEIQPRSYSPFGVGQEPSTDMGTANDALYAPPSDIFNEGASVVMVPTPAASSATTEVNNGVSYLESMSSSSSIDGLKASYSPFSSPKNVDGDPLYNAPASSSSLSIDYDETARFDESVTQSAQGVSYLESMSGGSAEGLKVSYSPFSSPKKVGSDLLYEAPASPSSSLSIEYEEPVQSDDYSVADTQAVEGGSYLDSMSSGEGLKVSYSPFSSPQKVGSDSLYDPPDSITSQPMVDDYPPIDEYAVSSTTVNGCSYLESMSGSNGGRGASVKDSYSPFGNPKVPSTKDSLYGPPPTSTSETSIPEVATNQVSYLNDLKDNSLLESPLKKSYSPFGVTKPRASTDDALYSAPTNTDSPSLR</sequence>
<dbReference type="AlphaFoldDB" id="A0A1E7F6V6"/>
<keyword evidence="4" id="KW-1185">Reference proteome</keyword>
<dbReference type="KEGG" id="fcy:FRACYDRAFT_242210"/>
<dbReference type="OrthoDB" id="55553at2759"/>
<organism evidence="3 4">
    <name type="scientific">Fragilariopsis cylindrus CCMP1102</name>
    <dbReference type="NCBI Taxonomy" id="635003"/>
    <lineage>
        <taxon>Eukaryota</taxon>
        <taxon>Sar</taxon>
        <taxon>Stramenopiles</taxon>
        <taxon>Ochrophyta</taxon>
        <taxon>Bacillariophyta</taxon>
        <taxon>Bacillariophyceae</taxon>
        <taxon>Bacillariophycidae</taxon>
        <taxon>Bacillariales</taxon>
        <taxon>Bacillariaceae</taxon>
        <taxon>Fragilariopsis</taxon>
    </lineage>
</organism>
<proteinExistence type="predicted"/>
<feature type="compositionally biased region" description="Pro residues" evidence="2">
    <location>
        <begin position="633"/>
        <end position="643"/>
    </location>
</feature>
<keyword evidence="1" id="KW-0175">Coiled coil</keyword>